<dbReference type="NCBIfam" id="TIGR00412">
    <property type="entry name" value="redox_disulf_2"/>
    <property type="match status" value="1"/>
</dbReference>
<dbReference type="InterPro" id="IPR036249">
    <property type="entry name" value="Thioredoxin-like_sf"/>
</dbReference>
<organism evidence="4 5">
    <name type="scientific">Ectothiorhodospira marina</name>
    <dbReference type="NCBI Taxonomy" id="1396821"/>
    <lineage>
        <taxon>Bacteria</taxon>
        <taxon>Pseudomonadati</taxon>
        <taxon>Pseudomonadota</taxon>
        <taxon>Gammaproteobacteria</taxon>
        <taxon>Chromatiales</taxon>
        <taxon>Ectothiorhodospiraceae</taxon>
        <taxon>Ectothiorhodospira</taxon>
    </lineage>
</organism>
<evidence type="ECO:0000256" key="1">
    <source>
        <dbReference type="PIRSR" id="PIRSR037031-50"/>
    </source>
</evidence>
<feature type="domain" description="Thioredoxin-like fold" evidence="3">
    <location>
        <begin position="3"/>
        <end position="76"/>
    </location>
</feature>
<reference evidence="5" key="1">
    <citation type="submission" date="2016-10" db="EMBL/GenBank/DDBJ databases">
        <authorList>
            <person name="Varghese N."/>
            <person name="Submissions S."/>
        </authorList>
    </citation>
    <scope>NUCLEOTIDE SEQUENCE [LARGE SCALE GENOMIC DNA]</scope>
    <source>
        <strain evidence="5">DSM 241</strain>
    </source>
</reference>
<feature type="active site" description="Nucleophile" evidence="1">
    <location>
        <position position="14"/>
    </location>
</feature>
<dbReference type="PANTHER" id="PTHR36450:SF1">
    <property type="entry name" value="THIOREDOXIN"/>
    <property type="match status" value="1"/>
</dbReference>
<dbReference type="InterPro" id="IPR005243">
    <property type="entry name" value="THIRX-like_proc"/>
</dbReference>
<keyword evidence="2" id="KW-0676">Redox-active center</keyword>
<evidence type="ECO:0000256" key="2">
    <source>
        <dbReference type="PIRSR" id="PIRSR037031-51"/>
    </source>
</evidence>
<dbReference type="EMBL" id="FOAA01000009">
    <property type="protein sequence ID" value="SEL10695.1"/>
    <property type="molecule type" value="Genomic_DNA"/>
</dbReference>
<dbReference type="Gene3D" id="3.40.30.10">
    <property type="entry name" value="Glutaredoxin"/>
    <property type="match status" value="1"/>
</dbReference>
<dbReference type="OrthoDB" id="9800630at2"/>
<sequence>MKDIKVLGIGCARCTDTADLIQRTINEMGAQAHVAKDTRPEALVEHNVMSTPAVVIDGKVVHSGSMPKADQVRSWLSD</sequence>
<dbReference type="Proteomes" id="UP000199256">
    <property type="component" value="Unassembled WGS sequence"/>
</dbReference>
<dbReference type="SUPFAM" id="SSF52833">
    <property type="entry name" value="Thioredoxin-like"/>
    <property type="match status" value="1"/>
</dbReference>
<evidence type="ECO:0000313" key="5">
    <source>
        <dbReference type="Proteomes" id="UP000199256"/>
    </source>
</evidence>
<dbReference type="RefSeq" id="WP_090253693.1">
    <property type="nucleotide sequence ID" value="NZ_FOAA01000009.1"/>
</dbReference>
<name>A0A1H7MJ38_9GAMM</name>
<gene>
    <name evidence="4" type="ORF">SAMN05444515_109107</name>
</gene>
<feature type="disulfide bond" description="Redox-active" evidence="2">
    <location>
        <begin position="11"/>
        <end position="14"/>
    </location>
</feature>
<dbReference type="Pfam" id="PF13192">
    <property type="entry name" value="Thioredoxin_3"/>
    <property type="match status" value="1"/>
</dbReference>
<evidence type="ECO:0000313" key="4">
    <source>
        <dbReference type="EMBL" id="SEL10695.1"/>
    </source>
</evidence>
<dbReference type="PANTHER" id="PTHR36450">
    <property type="entry name" value="THIOREDOXIN"/>
    <property type="match status" value="1"/>
</dbReference>
<keyword evidence="2" id="KW-1015">Disulfide bond</keyword>
<proteinExistence type="predicted"/>
<dbReference type="InterPro" id="IPR012336">
    <property type="entry name" value="Thioredoxin-like_fold"/>
</dbReference>
<dbReference type="AlphaFoldDB" id="A0A1H7MJ38"/>
<accession>A0A1H7MJ38</accession>
<dbReference type="PIRSF" id="PIRSF037031">
    <property type="entry name" value="Redox_disulphide_2"/>
    <property type="match status" value="1"/>
</dbReference>
<feature type="active site" description="Nucleophile" evidence="1">
    <location>
        <position position="11"/>
    </location>
</feature>
<evidence type="ECO:0000259" key="3">
    <source>
        <dbReference type="Pfam" id="PF13192"/>
    </source>
</evidence>
<keyword evidence="5" id="KW-1185">Reference proteome</keyword>
<protein>
    <submittedName>
        <fullName evidence="4">Small redox-active disulfide protein 2</fullName>
    </submittedName>
</protein>
<dbReference type="STRING" id="1396821.SAMN05444515_109107"/>